<evidence type="ECO:0000256" key="11">
    <source>
        <dbReference type="SAM" id="SignalP"/>
    </source>
</evidence>
<organism evidence="12 13">
    <name type="scientific">Tropicimonas sediminicola</name>
    <dbReference type="NCBI Taxonomy" id="1031541"/>
    <lineage>
        <taxon>Bacteria</taxon>
        <taxon>Pseudomonadati</taxon>
        <taxon>Pseudomonadota</taxon>
        <taxon>Alphaproteobacteria</taxon>
        <taxon>Rhodobacterales</taxon>
        <taxon>Roseobacteraceae</taxon>
        <taxon>Tropicimonas</taxon>
    </lineage>
</organism>
<keyword evidence="5" id="KW-0808">Transferase</keyword>
<comment type="cofactor">
    <cofactor evidence="1">
        <name>Mg(2+)</name>
        <dbReference type="ChEBI" id="CHEBI:18420"/>
    </cofactor>
</comment>
<keyword evidence="4" id="KW-0285">Flavoprotein</keyword>
<name>A0A239M9G1_9RHOB</name>
<dbReference type="Gene3D" id="3.10.520.10">
    <property type="entry name" value="ApbE-like domains"/>
    <property type="match status" value="1"/>
</dbReference>
<dbReference type="PANTHER" id="PTHR30040:SF2">
    <property type="entry name" value="FAD:PROTEIN FMN TRANSFERASE"/>
    <property type="match status" value="1"/>
</dbReference>
<evidence type="ECO:0000256" key="3">
    <source>
        <dbReference type="ARBA" id="ARBA00016337"/>
    </source>
</evidence>
<dbReference type="GO" id="GO:0046872">
    <property type="term" value="F:metal ion binding"/>
    <property type="evidence" value="ECO:0007669"/>
    <property type="project" value="UniProtKB-KW"/>
</dbReference>
<dbReference type="InterPro" id="IPR003374">
    <property type="entry name" value="ApbE-like_sf"/>
</dbReference>
<evidence type="ECO:0000313" key="12">
    <source>
        <dbReference type="EMBL" id="SNT39375.1"/>
    </source>
</evidence>
<evidence type="ECO:0000256" key="5">
    <source>
        <dbReference type="ARBA" id="ARBA00022679"/>
    </source>
</evidence>
<evidence type="ECO:0000256" key="8">
    <source>
        <dbReference type="ARBA" id="ARBA00022842"/>
    </source>
</evidence>
<dbReference type="InterPro" id="IPR024932">
    <property type="entry name" value="ApbE"/>
</dbReference>
<sequence length="304" mass="32356">MMAPRFSRRRFLAVAAAACTATQVRAKAPVATWRGPALGALAEVRIAGLDGAEAAPILAQVEAELARIDRLFSLYRGDSALVRLNRNGVLPGPEPDFLHLLSLARTVHFATEGAFDPTVQPLFALHAEHAAAGRSVDPELLSDARSRVSFERVRFDGTSVHFERPGMAMTLNGIAQGYATDRLTDLLQRAGLRDVLVNAGEIRAVGSEQGARGWPVRLPGGQRCRLENRALATSDLFGTIVDPARAVGHIFAPSQGTRTLRHGPVTAYHESAAVADAASTAAVVLDDRQLSLLGPLGVRLQPSG</sequence>
<evidence type="ECO:0000256" key="9">
    <source>
        <dbReference type="ARBA" id="ARBA00031306"/>
    </source>
</evidence>
<comment type="catalytic activity">
    <reaction evidence="10">
        <text>L-threonyl-[protein] + FAD = FMN-L-threonyl-[protein] + AMP + H(+)</text>
        <dbReference type="Rhea" id="RHEA:36847"/>
        <dbReference type="Rhea" id="RHEA-COMP:11060"/>
        <dbReference type="Rhea" id="RHEA-COMP:11061"/>
        <dbReference type="ChEBI" id="CHEBI:15378"/>
        <dbReference type="ChEBI" id="CHEBI:30013"/>
        <dbReference type="ChEBI" id="CHEBI:57692"/>
        <dbReference type="ChEBI" id="CHEBI:74257"/>
        <dbReference type="ChEBI" id="CHEBI:456215"/>
        <dbReference type="EC" id="2.7.1.180"/>
    </reaction>
</comment>
<dbReference type="SUPFAM" id="SSF143631">
    <property type="entry name" value="ApbE-like"/>
    <property type="match status" value="1"/>
</dbReference>
<dbReference type="GO" id="GO:0016740">
    <property type="term" value="F:transferase activity"/>
    <property type="evidence" value="ECO:0007669"/>
    <property type="project" value="UniProtKB-KW"/>
</dbReference>
<feature type="signal peptide" evidence="11">
    <location>
        <begin position="1"/>
        <end position="26"/>
    </location>
</feature>
<evidence type="ECO:0000256" key="1">
    <source>
        <dbReference type="ARBA" id="ARBA00001946"/>
    </source>
</evidence>
<feature type="chain" id="PRO_5039912583" description="FAD:protein FMN transferase" evidence="11">
    <location>
        <begin position="27"/>
        <end position="304"/>
    </location>
</feature>
<dbReference type="Pfam" id="PF02424">
    <property type="entry name" value="ApbE"/>
    <property type="match status" value="1"/>
</dbReference>
<evidence type="ECO:0000313" key="13">
    <source>
        <dbReference type="Proteomes" id="UP000198426"/>
    </source>
</evidence>
<keyword evidence="12" id="KW-0449">Lipoprotein</keyword>
<dbReference type="Proteomes" id="UP000198426">
    <property type="component" value="Unassembled WGS sequence"/>
</dbReference>
<gene>
    <name evidence="12" type="ORF">SAMN05421757_11512</name>
</gene>
<dbReference type="EMBL" id="FZOY01000015">
    <property type="protein sequence ID" value="SNT39375.1"/>
    <property type="molecule type" value="Genomic_DNA"/>
</dbReference>
<dbReference type="AlphaFoldDB" id="A0A239M9G1"/>
<dbReference type="InterPro" id="IPR006311">
    <property type="entry name" value="TAT_signal"/>
</dbReference>
<reference evidence="12 13" key="1">
    <citation type="submission" date="2017-06" db="EMBL/GenBank/DDBJ databases">
        <authorList>
            <person name="Kim H.J."/>
            <person name="Triplett B.A."/>
        </authorList>
    </citation>
    <scope>NUCLEOTIDE SEQUENCE [LARGE SCALE GENOMIC DNA]</scope>
    <source>
        <strain evidence="12 13">DSM 29339</strain>
    </source>
</reference>
<evidence type="ECO:0000256" key="4">
    <source>
        <dbReference type="ARBA" id="ARBA00022630"/>
    </source>
</evidence>
<keyword evidence="6" id="KW-0479">Metal-binding</keyword>
<evidence type="ECO:0000256" key="2">
    <source>
        <dbReference type="ARBA" id="ARBA00011955"/>
    </source>
</evidence>
<dbReference type="PANTHER" id="PTHR30040">
    <property type="entry name" value="THIAMINE BIOSYNTHESIS LIPOPROTEIN APBE"/>
    <property type="match status" value="1"/>
</dbReference>
<proteinExistence type="predicted"/>
<keyword evidence="8" id="KW-0460">Magnesium</keyword>
<evidence type="ECO:0000256" key="6">
    <source>
        <dbReference type="ARBA" id="ARBA00022723"/>
    </source>
</evidence>
<evidence type="ECO:0000256" key="7">
    <source>
        <dbReference type="ARBA" id="ARBA00022827"/>
    </source>
</evidence>
<evidence type="ECO:0000256" key="10">
    <source>
        <dbReference type="ARBA" id="ARBA00048540"/>
    </source>
</evidence>
<keyword evidence="7" id="KW-0274">FAD</keyword>
<dbReference type="EC" id="2.7.1.180" evidence="2"/>
<keyword evidence="13" id="KW-1185">Reference proteome</keyword>
<keyword evidence="11" id="KW-0732">Signal</keyword>
<dbReference type="PROSITE" id="PS51318">
    <property type="entry name" value="TAT"/>
    <property type="match status" value="1"/>
</dbReference>
<protein>
    <recommendedName>
        <fullName evidence="3">FAD:protein FMN transferase</fullName>
        <ecNumber evidence="2">2.7.1.180</ecNumber>
    </recommendedName>
    <alternativeName>
        <fullName evidence="9">Flavin transferase</fullName>
    </alternativeName>
</protein>
<accession>A0A239M9G1</accession>
<dbReference type="RefSeq" id="WP_245838322.1">
    <property type="nucleotide sequence ID" value="NZ_FZOY01000015.1"/>
</dbReference>